<dbReference type="InterPro" id="IPR005149">
    <property type="entry name" value="Tscrpt_reg_PadR_N"/>
</dbReference>
<dbReference type="EMBL" id="JAIFZO010000002">
    <property type="protein sequence ID" value="MCX4231842.1"/>
    <property type="molecule type" value="Genomic_DNA"/>
</dbReference>
<dbReference type="Proteomes" id="UP001165590">
    <property type="component" value="Unassembled WGS sequence"/>
</dbReference>
<organism evidence="2 3">
    <name type="scientific">Streptomyces ortus</name>
    <dbReference type="NCBI Taxonomy" id="2867268"/>
    <lineage>
        <taxon>Bacteria</taxon>
        <taxon>Bacillati</taxon>
        <taxon>Actinomycetota</taxon>
        <taxon>Actinomycetes</taxon>
        <taxon>Kitasatosporales</taxon>
        <taxon>Streptomycetaceae</taxon>
        <taxon>Streptomyces</taxon>
    </lineage>
</organism>
<evidence type="ECO:0000313" key="2">
    <source>
        <dbReference type="EMBL" id="MCX4231842.1"/>
    </source>
</evidence>
<dbReference type="InterPro" id="IPR036388">
    <property type="entry name" value="WH-like_DNA-bd_sf"/>
</dbReference>
<reference evidence="2" key="1">
    <citation type="journal article" date="2022" name="bioRxiv">
        <title>Discovery and biosynthetic assessment of Streptomyces ortus sp nov. isolated from a deep-sea sponge.</title>
        <authorList>
            <person name="Williams S.E."/>
        </authorList>
    </citation>
    <scope>NUCLEOTIDE SEQUENCE</scope>
    <source>
        <strain evidence="2">A15ISP2-DRY2</strain>
    </source>
</reference>
<proteinExistence type="predicted"/>
<accession>A0ABT3UW97</accession>
<dbReference type="SUPFAM" id="SSF46785">
    <property type="entry name" value="Winged helix' DNA-binding domain"/>
    <property type="match status" value="1"/>
</dbReference>
<dbReference type="Pfam" id="PF03551">
    <property type="entry name" value="PadR"/>
    <property type="match status" value="1"/>
</dbReference>
<keyword evidence="3" id="KW-1185">Reference proteome</keyword>
<dbReference type="RefSeq" id="WP_267024957.1">
    <property type="nucleotide sequence ID" value="NZ_JAIFZO010000002.1"/>
</dbReference>
<dbReference type="InterPro" id="IPR036390">
    <property type="entry name" value="WH_DNA-bd_sf"/>
</dbReference>
<protein>
    <submittedName>
        <fullName evidence="2">PadR family transcriptional regulator</fullName>
    </submittedName>
</protein>
<feature type="domain" description="Transcription regulator PadR N-terminal" evidence="1">
    <location>
        <begin position="43"/>
        <end position="94"/>
    </location>
</feature>
<gene>
    <name evidence="2" type="ORF">K3769_03440</name>
</gene>
<comment type="caution">
    <text evidence="2">The sequence shown here is derived from an EMBL/GenBank/DDBJ whole genome shotgun (WGS) entry which is preliminary data.</text>
</comment>
<evidence type="ECO:0000259" key="1">
    <source>
        <dbReference type="Pfam" id="PF03551"/>
    </source>
</evidence>
<sequence length="124" mass="13560">MAEPKMTPHTQTVLRALMGQDAGGERRSAVLTTGLYGLELSKMTDLPNGTLFPLLERLRQAGWVERYWEQDDIAEEEGRPRRRFFRLTDKGAQTAPLALAAATASARATSRIVGRPGLAGGTHV</sequence>
<dbReference type="Gene3D" id="1.10.10.10">
    <property type="entry name" value="Winged helix-like DNA-binding domain superfamily/Winged helix DNA-binding domain"/>
    <property type="match status" value="1"/>
</dbReference>
<evidence type="ECO:0000313" key="3">
    <source>
        <dbReference type="Proteomes" id="UP001165590"/>
    </source>
</evidence>
<name>A0ABT3UW97_9ACTN</name>